<protein>
    <submittedName>
        <fullName evidence="1">Uncharacterized protein</fullName>
    </submittedName>
</protein>
<name>A0ACD5VA99_AVESA</name>
<reference evidence="1" key="1">
    <citation type="submission" date="2021-05" db="EMBL/GenBank/DDBJ databases">
        <authorList>
            <person name="Scholz U."/>
            <person name="Mascher M."/>
            <person name="Fiebig A."/>
        </authorList>
    </citation>
    <scope>NUCLEOTIDE SEQUENCE [LARGE SCALE GENOMIC DNA]</scope>
</reference>
<sequence>MASKILKCASPVPSFVPGSSLFPPSPRVFKPATTTNSTSSPASTRSQVKMETMMRPAAPPLPRQDSAATSPYATAPSSPHGLLAAAGSDSPFGSAEAAMAGSPFLTAPPSPNPFDLLPPATPRLTGANPFDLFQHFSSAPASPRRAAAIYAHFDDGNRGGDEGEEEGEDDDEGFHPRSSYSTAGASAVPFDWEERPGTPKAGMGGGAAAWEDTDFEFGTVADKAAPAESLTTADELFEKGRIRPLKPLPPLKTAADELSDKGKIRPLKPPPGLLDGGSVASSPRSPMAKGAMRSPRRRSMVGSGTDLDPFAAALLEATKAPSPLGGKHSNSNSGVASGSPPKKADLFATRPASKSAGWRKWRLSDLLLFRSSSEGGRINKDPLFKCSPAPGAPTEKATPPPAMVKVGSMDKLWHKKQSGDKSAAAAAEGIVGCARLSPLQRLARGLGGHSWHHGRGVAAPGIKG</sequence>
<keyword evidence="2" id="KW-1185">Reference proteome</keyword>
<dbReference type="EnsemblPlants" id="AVESA.00010b.r2.2DG0402750.1">
    <property type="protein sequence ID" value="AVESA.00010b.r2.2DG0402750.1.CDS.1"/>
    <property type="gene ID" value="AVESA.00010b.r2.2DG0402750"/>
</dbReference>
<organism evidence="1 2">
    <name type="scientific">Avena sativa</name>
    <name type="common">Oat</name>
    <dbReference type="NCBI Taxonomy" id="4498"/>
    <lineage>
        <taxon>Eukaryota</taxon>
        <taxon>Viridiplantae</taxon>
        <taxon>Streptophyta</taxon>
        <taxon>Embryophyta</taxon>
        <taxon>Tracheophyta</taxon>
        <taxon>Spermatophyta</taxon>
        <taxon>Magnoliopsida</taxon>
        <taxon>Liliopsida</taxon>
        <taxon>Poales</taxon>
        <taxon>Poaceae</taxon>
        <taxon>BOP clade</taxon>
        <taxon>Pooideae</taxon>
        <taxon>Poodae</taxon>
        <taxon>Poeae</taxon>
        <taxon>Poeae Chloroplast Group 1 (Aveneae type)</taxon>
        <taxon>Aveninae</taxon>
        <taxon>Avena</taxon>
    </lineage>
</organism>
<evidence type="ECO:0000313" key="1">
    <source>
        <dbReference type="EnsemblPlants" id="AVESA.00010b.r2.2DG0402750.1.CDS.1"/>
    </source>
</evidence>
<proteinExistence type="predicted"/>
<evidence type="ECO:0000313" key="2">
    <source>
        <dbReference type="Proteomes" id="UP001732700"/>
    </source>
</evidence>
<dbReference type="Proteomes" id="UP001732700">
    <property type="component" value="Chromosome 2D"/>
</dbReference>
<reference evidence="1" key="2">
    <citation type="submission" date="2025-09" db="UniProtKB">
        <authorList>
            <consortium name="EnsemblPlants"/>
        </authorList>
    </citation>
    <scope>IDENTIFICATION</scope>
</reference>
<accession>A0ACD5VA99</accession>